<feature type="compositionally biased region" description="Polar residues" evidence="2">
    <location>
        <begin position="519"/>
        <end position="545"/>
    </location>
</feature>
<feature type="compositionally biased region" description="Low complexity" evidence="2">
    <location>
        <begin position="7"/>
        <end position="23"/>
    </location>
</feature>
<dbReference type="Pfam" id="PF00787">
    <property type="entry name" value="PX"/>
    <property type="match status" value="1"/>
</dbReference>
<feature type="transmembrane region" description="Helical" evidence="3">
    <location>
        <begin position="106"/>
        <end position="123"/>
    </location>
</feature>
<feature type="region of interest" description="Disordered" evidence="2">
    <location>
        <begin position="1"/>
        <end position="67"/>
    </location>
</feature>
<dbReference type="AlphaFoldDB" id="A0AAE8SZE3"/>
<dbReference type="InterPro" id="IPR001683">
    <property type="entry name" value="PX_dom"/>
</dbReference>
<feature type="compositionally biased region" description="Polar residues" evidence="2">
    <location>
        <begin position="755"/>
        <end position="764"/>
    </location>
</feature>
<gene>
    <name evidence="5" type="ORF">DNG_09412</name>
</gene>
<keyword evidence="3" id="KW-1133">Transmembrane helix</keyword>
<dbReference type="PANTHER" id="PTHR22775">
    <property type="entry name" value="SORTING NEXIN"/>
    <property type="match status" value="1"/>
</dbReference>
<accession>A0AAE8SZE3</accession>
<dbReference type="InterPro" id="IPR013937">
    <property type="entry name" value="Sorting_nexin_C"/>
</dbReference>
<evidence type="ECO:0000313" key="6">
    <source>
        <dbReference type="Proteomes" id="UP001187682"/>
    </source>
</evidence>
<dbReference type="EMBL" id="ONZQ02000016">
    <property type="protein sequence ID" value="SPO06718.1"/>
    <property type="molecule type" value="Genomic_DNA"/>
</dbReference>
<dbReference type="InterPro" id="IPR036871">
    <property type="entry name" value="PX_dom_sf"/>
</dbReference>
<feature type="compositionally biased region" description="Basic and acidic residues" evidence="2">
    <location>
        <begin position="29"/>
        <end position="40"/>
    </location>
</feature>
<dbReference type="GO" id="GO:0035091">
    <property type="term" value="F:phosphatidylinositol binding"/>
    <property type="evidence" value="ECO:0007669"/>
    <property type="project" value="InterPro"/>
</dbReference>
<dbReference type="PANTHER" id="PTHR22775:SF47">
    <property type="entry name" value="MEIOTICALLY UP-REGULATED GENE 122 PROTEIN"/>
    <property type="match status" value="1"/>
</dbReference>
<dbReference type="PROSITE" id="PS51207">
    <property type="entry name" value="PXA"/>
    <property type="match status" value="1"/>
</dbReference>
<evidence type="ECO:0000256" key="1">
    <source>
        <dbReference type="ARBA" id="ARBA00010883"/>
    </source>
</evidence>
<sequence length="1094" mass="118979">MATQNDAGATPLPLAPGAGAEAPDTQSLDTKEPQTSRDEPIGEAVQKQPHTKAPAPTETRSQLTDSRSDEDLVAKLIQFISTATPNTLGAVAAGLCVATYLVLGRIGLVLIGAFGGVILYISYEASRPEFARAVRGEKGTDTIQRLVQELKETARETAPGAQDGIEDQLVRSFDDFRPKTRDAMKALVDAVIKDYVKWWYGPIVPSDRSFPLASRKLLSSFLLSISNHLSRKRPADVFLDFLTNSTSMVIVFFSELSAAFGELPPDSNVTSIDAVYNYLASNPDSNLASLLNQRQQTTKFHMIAEDLLGYLDRSAHNCEVVRAFLREIFSTVLLESTLRTCSQPEWINGWIVYLLEAGEPDFNQAIDVGMQSGREANPGVLPEIDNSEPVVVPTAKAAVPEGEGEGTRKREPASNHRKKLSKAEEEMEEAIGEMKRLNQMIAEEESMRASQSLDIKRTNENGGEIPGKMTIDTGAVVSPPATSGTTSPPPRPSSDKASVQDNSVDSHSSKGEIVHTPVTPASTGESGSRASSPKQVATRRFTSFDQIVPRASDTDDGDEPRKSPLTLYNATVTVHDDGSNDNGRLWTKPNWDYLIQIEPVSSNFPGWMVARKYADFEPLHEVLRRIANISGATAFTEQHGTLPQWKTHTRESLRREMESYLRDACWYQTLAESESMKRFLDKDQGLPQSENRSSFGFDMFGKNVMDVLTTAPMQGGQAVLGGVTGVLGNIGLGQKKSAPPPKDANLAALGRLSISTSPRVNSQPSPVPSLKGRDSMDSQRSSIISTQPGRVMPMARTSSQFDRDADNDDGRRSRSDRFDSARGSANHSRASSRAPSRAPMRSSSSMSLDGFNLPPVPSDMKDNYEPRPGQHRRSQTTDNLGALSPSMAMSPMPTSPLATSPLLATPPLPIPPKAAAQGAASPPKRSRQYTPLTEQEASVSVELMFAIINELYTLTSAWNIRRTLLGAAKSFLLRPGNPSLTSIRALIQESVLDANTSDSGIAAHLQKIRENALPTEEELAAWPAEMSQEEKDKLRDKARRLLIQSGVPAALTGIMGQAATSEAVGRVFDCLQVEEVARGLMFGIMLQAMRIITH</sequence>
<evidence type="ECO:0000256" key="3">
    <source>
        <dbReference type="SAM" id="Phobius"/>
    </source>
</evidence>
<feature type="compositionally biased region" description="Low complexity" evidence="2">
    <location>
        <begin position="882"/>
        <end position="903"/>
    </location>
</feature>
<dbReference type="Pfam" id="PF02194">
    <property type="entry name" value="PXA"/>
    <property type="match status" value="1"/>
</dbReference>
<feature type="compositionally biased region" description="Low complexity" evidence="2">
    <location>
        <begin position="821"/>
        <end position="847"/>
    </location>
</feature>
<feature type="region of interest" description="Disordered" evidence="2">
    <location>
        <begin position="396"/>
        <end position="429"/>
    </location>
</feature>
<comment type="similarity">
    <text evidence="1">Belongs to the sorting nexin family.</text>
</comment>
<dbReference type="SMART" id="SM00313">
    <property type="entry name" value="PXA"/>
    <property type="match status" value="1"/>
</dbReference>
<comment type="caution">
    <text evidence="5">The sequence shown here is derived from an EMBL/GenBank/DDBJ whole genome shotgun (WGS) entry which is preliminary data.</text>
</comment>
<protein>
    <recommendedName>
        <fullName evidence="4">PXA domain-containing protein</fullName>
    </recommendedName>
</protein>
<feature type="compositionally biased region" description="Polar residues" evidence="2">
    <location>
        <begin position="495"/>
        <end position="506"/>
    </location>
</feature>
<dbReference type="Pfam" id="PF08628">
    <property type="entry name" value="Nexin_C"/>
    <property type="match status" value="1"/>
</dbReference>
<keyword evidence="3" id="KW-0472">Membrane</keyword>
<feature type="region of interest" description="Disordered" evidence="2">
    <location>
        <begin position="755"/>
        <end position="933"/>
    </location>
</feature>
<keyword evidence="6" id="KW-1185">Reference proteome</keyword>
<dbReference type="Proteomes" id="UP001187682">
    <property type="component" value="Unassembled WGS sequence"/>
</dbReference>
<dbReference type="FunFam" id="3.30.1520.10:FF:000065">
    <property type="entry name" value="PX domain protein (AFU_orthologue AFUA_2G07450)"/>
    <property type="match status" value="1"/>
</dbReference>
<dbReference type="SUPFAM" id="SSF64268">
    <property type="entry name" value="PX domain"/>
    <property type="match status" value="1"/>
</dbReference>
<evidence type="ECO:0000259" key="4">
    <source>
        <dbReference type="PROSITE" id="PS51207"/>
    </source>
</evidence>
<feature type="domain" description="PXA" evidence="4">
    <location>
        <begin position="177"/>
        <end position="359"/>
    </location>
</feature>
<feature type="compositionally biased region" description="Polar residues" evidence="2">
    <location>
        <begin position="778"/>
        <end position="788"/>
    </location>
</feature>
<keyword evidence="3" id="KW-0812">Transmembrane</keyword>
<proteinExistence type="inferred from homology"/>
<dbReference type="CDD" id="cd06093">
    <property type="entry name" value="PX_domain"/>
    <property type="match status" value="1"/>
</dbReference>
<dbReference type="Gene3D" id="3.30.1520.10">
    <property type="entry name" value="Phox-like domain"/>
    <property type="match status" value="1"/>
</dbReference>
<organism evidence="5 6">
    <name type="scientific">Cephalotrichum gorgonifer</name>
    <dbReference type="NCBI Taxonomy" id="2041049"/>
    <lineage>
        <taxon>Eukaryota</taxon>
        <taxon>Fungi</taxon>
        <taxon>Dikarya</taxon>
        <taxon>Ascomycota</taxon>
        <taxon>Pezizomycotina</taxon>
        <taxon>Sordariomycetes</taxon>
        <taxon>Hypocreomycetidae</taxon>
        <taxon>Microascales</taxon>
        <taxon>Microascaceae</taxon>
        <taxon>Cephalotrichum</taxon>
    </lineage>
</organism>
<feature type="compositionally biased region" description="Basic and acidic residues" evidence="2">
    <location>
        <begin position="405"/>
        <end position="414"/>
    </location>
</feature>
<feature type="region of interest" description="Disordered" evidence="2">
    <location>
        <begin position="444"/>
        <end position="564"/>
    </location>
</feature>
<name>A0AAE8SZE3_9PEZI</name>
<evidence type="ECO:0000313" key="5">
    <source>
        <dbReference type="EMBL" id="SPO06718.1"/>
    </source>
</evidence>
<dbReference type="InterPro" id="IPR003114">
    <property type="entry name" value="Phox_assoc"/>
</dbReference>
<feature type="compositionally biased region" description="Basic and acidic residues" evidence="2">
    <location>
        <begin position="801"/>
        <end position="820"/>
    </location>
</feature>
<reference evidence="5" key="1">
    <citation type="submission" date="2018-03" db="EMBL/GenBank/DDBJ databases">
        <authorList>
            <person name="Guldener U."/>
        </authorList>
    </citation>
    <scope>NUCLEOTIDE SEQUENCE</scope>
</reference>
<evidence type="ECO:0000256" key="2">
    <source>
        <dbReference type="SAM" id="MobiDB-lite"/>
    </source>
</evidence>